<dbReference type="PROSITE" id="PS51904">
    <property type="entry name" value="GLYCOSYL_HYDROL_F25_2"/>
    <property type="match status" value="1"/>
</dbReference>
<dbReference type="PANTHER" id="PTHR34135:SF2">
    <property type="entry name" value="LYSOZYME"/>
    <property type="match status" value="1"/>
</dbReference>
<evidence type="ECO:0000256" key="4">
    <source>
        <dbReference type="SAM" id="Phobius"/>
    </source>
</evidence>
<dbReference type="Gene3D" id="3.20.20.80">
    <property type="entry name" value="Glycosidases"/>
    <property type="match status" value="1"/>
</dbReference>
<keyword evidence="3" id="KW-0326">Glycosidase</keyword>
<keyword evidence="4" id="KW-0472">Membrane</keyword>
<proteinExistence type="inferred from homology"/>
<keyword evidence="2 5" id="KW-0378">Hydrolase</keyword>
<dbReference type="Pfam" id="PF01183">
    <property type="entry name" value="Glyco_hydro_25"/>
    <property type="match status" value="1"/>
</dbReference>
<feature type="transmembrane region" description="Helical" evidence="4">
    <location>
        <begin position="12"/>
        <end position="32"/>
    </location>
</feature>
<evidence type="ECO:0000256" key="1">
    <source>
        <dbReference type="ARBA" id="ARBA00010646"/>
    </source>
</evidence>
<organism evidence="5 6">
    <name type="scientific">Flavihumibacter fluminis</name>
    <dbReference type="NCBI Taxonomy" id="2909236"/>
    <lineage>
        <taxon>Bacteria</taxon>
        <taxon>Pseudomonadati</taxon>
        <taxon>Bacteroidota</taxon>
        <taxon>Chitinophagia</taxon>
        <taxon>Chitinophagales</taxon>
        <taxon>Chitinophagaceae</taxon>
        <taxon>Flavihumibacter</taxon>
    </lineage>
</organism>
<evidence type="ECO:0000313" key="5">
    <source>
        <dbReference type="EMBL" id="MCF1716905.1"/>
    </source>
</evidence>
<reference evidence="5 6" key="1">
    <citation type="submission" date="2022-01" db="EMBL/GenBank/DDBJ databases">
        <title>Flavihumibacter sp. nov., isolated from sediment of a river.</title>
        <authorList>
            <person name="Liu H."/>
        </authorList>
    </citation>
    <scope>NUCLEOTIDE SEQUENCE [LARGE SCALE GENOMIC DNA]</scope>
    <source>
        <strain evidence="5 6">RY-1</strain>
    </source>
</reference>
<dbReference type="PANTHER" id="PTHR34135">
    <property type="entry name" value="LYSOZYME"/>
    <property type="match status" value="1"/>
</dbReference>
<dbReference type="EMBL" id="JAKEVY010000007">
    <property type="protein sequence ID" value="MCF1716905.1"/>
    <property type="molecule type" value="Genomic_DNA"/>
</dbReference>
<comment type="caution">
    <text evidence="5">The sequence shown here is derived from an EMBL/GenBank/DDBJ whole genome shotgun (WGS) entry which is preliminary data.</text>
</comment>
<sequence>MAKKKKGQESGPKYLLAVLVLVLVGFLAWWWFATSEPDFEHYDDFGIEIPTNFQIHGIDVSKYQQRINWEAVKAMRAEDVKIGFVFIKATEGLGNMDQQFRRNWKHAKEAGLPRGAYHFFIAPKSGAEQAENFIRRVELEKGDLPPVLDVEQTYGVSNSRLRSEVKAFLDRLEAHYGVKPIIYTNVDFYNRHLKDEFDSYPLWVAHYLKKDRPRIARNWAFWQYSETGRVSGIRGKVDFNVFNGDSTDFRDLLIE</sequence>
<evidence type="ECO:0000313" key="6">
    <source>
        <dbReference type="Proteomes" id="UP001200145"/>
    </source>
</evidence>
<name>A0ABS9BNJ6_9BACT</name>
<evidence type="ECO:0000256" key="2">
    <source>
        <dbReference type="ARBA" id="ARBA00022801"/>
    </source>
</evidence>
<gene>
    <name evidence="5" type="ORF">L0U88_19850</name>
</gene>
<dbReference type="RefSeq" id="WP_234868484.1">
    <property type="nucleotide sequence ID" value="NZ_JAKEVY010000007.1"/>
</dbReference>
<keyword evidence="4" id="KW-1133">Transmembrane helix</keyword>
<keyword evidence="6" id="KW-1185">Reference proteome</keyword>
<dbReference type="InterPro" id="IPR002053">
    <property type="entry name" value="Glyco_hydro_25"/>
</dbReference>
<dbReference type="SUPFAM" id="SSF51445">
    <property type="entry name" value="(Trans)glycosidases"/>
    <property type="match status" value="1"/>
</dbReference>
<dbReference type="GO" id="GO:0016787">
    <property type="term" value="F:hydrolase activity"/>
    <property type="evidence" value="ECO:0007669"/>
    <property type="project" value="UniProtKB-KW"/>
</dbReference>
<protein>
    <submittedName>
        <fullName evidence="5">Glycoside hydrolase family 25 protein</fullName>
    </submittedName>
</protein>
<dbReference type="Proteomes" id="UP001200145">
    <property type="component" value="Unassembled WGS sequence"/>
</dbReference>
<comment type="similarity">
    <text evidence="1">Belongs to the glycosyl hydrolase 25 family.</text>
</comment>
<accession>A0ABS9BNJ6</accession>
<evidence type="ECO:0000256" key="3">
    <source>
        <dbReference type="ARBA" id="ARBA00023295"/>
    </source>
</evidence>
<dbReference type="InterPro" id="IPR017853">
    <property type="entry name" value="GH"/>
</dbReference>
<keyword evidence="4" id="KW-0812">Transmembrane</keyword>
<dbReference type="SMART" id="SM00641">
    <property type="entry name" value="Glyco_25"/>
    <property type="match status" value="1"/>
</dbReference>
<dbReference type="InterPro" id="IPR018077">
    <property type="entry name" value="Glyco_hydro_fam25_subgr"/>
</dbReference>